<comment type="function">
    <text evidence="3">Required for maturation of urease via the functional incorporation of the urease nickel metallocenter.</text>
</comment>
<keyword evidence="3" id="KW-0963">Cytoplasm</keyword>
<reference evidence="5" key="1">
    <citation type="journal article" date="2019" name="Int. J. Syst. Evol. Microbiol.">
        <title>The Global Catalogue of Microorganisms (GCM) 10K type strain sequencing project: providing services to taxonomists for standard genome sequencing and annotation.</title>
        <authorList>
            <consortium name="The Broad Institute Genomics Platform"/>
            <consortium name="The Broad Institute Genome Sequencing Center for Infectious Disease"/>
            <person name="Wu L."/>
            <person name="Ma J."/>
        </authorList>
    </citation>
    <scope>NUCLEOTIDE SEQUENCE [LARGE SCALE GENOMIC DNA]</scope>
    <source>
        <strain evidence="5">CCUG 56029</strain>
    </source>
</reference>
<gene>
    <name evidence="3" type="primary">ureD</name>
    <name evidence="4" type="ORF">ACFSCT_01425</name>
</gene>
<dbReference type="Pfam" id="PF01774">
    <property type="entry name" value="UreD"/>
    <property type="match status" value="1"/>
</dbReference>
<evidence type="ECO:0000256" key="1">
    <source>
        <dbReference type="ARBA" id="ARBA00007177"/>
    </source>
</evidence>
<evidence type="ECO:0000313" key="5">
    <source>
        <dbReference type="Proteomes" id="UP001597213"/>
    </source>
</evidence>
<proteinExistence type="inferred from homology"/>
<sequence length="282" mass="30347">MLDYPPASTLQLPRVRGEAAVRVRRDGASLRLAHLRQVGAAKAMLPQGQSVAADGDRAFEVVFLNTAGGLTGGDRLAFSLELGPQARATATTQTAERAYRSRHGAAHATIAFRVGAGAHLDWLPQETILFDAAHLDRKTEIDLAPNATCLWVESTTLGRAAMGETIGTLFFRDRRRITRAGRPVLTDPFMLDGPMIAAGAPALIPQGMRAFATVVLIAPHAPDRLAAMRDALDEAGVISAASALPGRLMLRLMAADGWPLRRQILRLIPILRPGPLPRVWQI</sequence>
<keyword evidence="5" id="KW-1185">Reference proteome</keyword>
<keyword evidence="2 3" id="KW-0143">Chaperone</keyword>
<dbReference type="Proteomes" id="UP001597213">
    <property type="component" value="Unassembled WGS sequence"/>
</dbReference>
<comment type="subunit">
    <text evidence="3">UreD, UreF and UreG form a complex that acts as a GTP-hydrolysis-dependent molecular chaperone, activating the urease apoprotein by helping to assemble the nickel containing metallocenter of UreC. The UreE protein probably delivers the nickel.</text>
</comment>
<organism evidence="4 5">
    <name type="scientific">Paracoccus pacificus</name>
    <dbReference type="NCBI Taxonomy" id="1463598"/>
    <lineage>
        <taxon>Bacteria</taxon>
        <taxon>Pseudomonadati</taxon>
        <taxon>Pseudomonadota</taxon>
        <taxon>Alphaproteobacteria</taxon>
        <taxon>Rhodobacterales</taxon>
        <taxon>Paracoccaceae</taxon>
        <taxon>Paracoccus</taxon>
    </lineage>
</organism>
<dbReference type="HAMAP" id="MF_01384">
    <property type="entry name" value="UreD"/>
    <property type="match status" value="1"/>
</dbReference>
<dbReference type="InterPro" id="IPR002669">
    <property type="entry name" value="UreD"/>
</dbReference>
<dbReference type="EMBL" id="JBHUEN010000005">
    <property type="protein sequence ID" value="MFD1880373.1"/>
    <property type="molecule type" value="Genomic_DNA"/>
</dbReference>
<comment type="caution">
    <text evidence="4">The sequence shown here is derived from an EMBL/GenBank/DDBJ whole genome shotgun (WGS) entry which is preliminary data.</text>
</comment>
<comment type="subcellular location">
    <subcellularLocation>
        <location evidence="3">Cytoplasm</location>
    </subcellularLocation>
</comment>
<name>A0ABW4R341_9RHOB</name>
<comment type="similarity">
    <text evidence="1 3">Belongs to the UreD family.</text>
</comment>
<evidence type="ECO:0000313" key="4">
    <source>
        <dbReference type="EMBL" id="MFD1880373.1"/>
    </source>
</evidence>
<accession>A0ABW4R341</accession>
<dbReference type="PANTHER" id="PTHR33643">
    <property type="entry name" value="UREASE ACCESSORY PROTEIN D"/>
    <property type="match status" value="1"/>
</dbReference>
<protein>
    <recommendedName>
        <fullName evidence="3">Urease accessory protein UreD</fullName>
    </recommendedName>
</protein>
<keyword evidence="3" id="KW-0996">Nickel insertion</keyword>
<evidence type="ECO:0000256" key="2">
    <source>
        <dbReference type="ARBA" id="ARBA00023186"/>
    </source>
</evidence>
<dbReference type="PANTHER" id="PTHR33643:SF1">
    <property type="entry name" value="UREASE ACCESSORY PROTEIN D"/>
    <property type="match status" value="1"/>
</dbReference>
<evidence type="ECO:0000256" key="3">
    <source>
        <dbReference type="HAMAP-Rule" id="MF_01384"/>
    </source>
</evidence>
<dbReference type="RefSeq" id="WP_379139524.1">
    <property type="nucleotide sequence ID" value="NZ_JBHUEN010000005.1"/>
</dbReference>